<dbReference type="OrthoDB" id="6622209at2759"/>
<evidence type="ECO:0000256" key="1">
    <source>
        <dbReference type="ARBA" id="ARBA00022723"/>
    </source>
</evidence>
<dbReference type="EMBL" id="VYZN01000468">
    <property type="protein sequence ID" value="KAE9522979.1"/>
    <property type="molecule type" value="Genomic_DNA"/>
</dbReference>
<dbReference type="CDD" id="cd16449">
    <property type="entry name" value="RING-HC"/>
    <property type="match status" value="1"/>
</dbReference>
<keyword evidence="2 4" id="KW-0863">Zinc-finger</keyword>
<dbReference type="InterPro" id="IPR001841">
    <property type="entry name" value="Znf_RING"/>
</dbReference>
<proteinExistence type="predicted"/>
<dbReference type="Pfam" id="PF13920">
    <property type="entry name" value="zf-C3HC4_3"/>
    <property type="match status" value="1"/>
</dbReference>
<dbReference type="InterPro" id="IPR013083">
    <property type="entry name" value="Znf_RING/FYVE/PHD"/>
</dbReference>
<organism evidence="6 7">
    <name type="scientific">Aphis glycines</name>
    <name type="common">Soybean aphid</name>
    <dbReference type="NCBI Taxonomy" id="307491"/>
    <lineage>
        <taxon>Eukaryota</taxon>
        <taxon>Metazoa</taxon>
        <taxon>Ecdysozoa</taxon>
        <taxon>Arthropoda</taxon>
        <taxon>Hexapoda</taxon>
        <taxon>Insecta</taxon>
        <taxon>Pterygota</taxon>
        <taxon>Neoptera</taxon>
        <taxon>Paraneoptera</taxon>
        <taxon>Hemiptera</taxon>
        <taxon>Sternorrhyncha</taxon>
        <taxon>Aphidomorpha</taxon>
        <taxon>Aphidoidea</taxon>
        <taxon>Aphididae</taxon>
        <taxon>Aphidini</taxon>
        <taxon>Aphis</taxon>
        <taxon>Aphis</taxon>
    </lineage>
</organism>
<dbReference type="Gene3D" id="3.30.40.10">
    <property type="entry name" value="Zinc/RING finger domain, C3HC4 (zinc finger)"/>
    <property type="match status" value="1"/>
</dbReference>
<dbReference type="SUPFAM" id="SSF57850">
    <property type="entry name" value="RING/U-box"/>
    <property type="match status" value="1"/>
</dbReference>
<evidence type="ECO:0000256" key="4">
    <source>
        <dbReference type="PROSITE-ProRule" id="PRU00175"/>
    </source>
</evidence>
<name>A0A6G0SXC9_APHGL</name>
<dbReference type="InterPro" id="IPR017907">
    <property type="entry name" value="Znf_RING_CS"/>
</dbReference>
<dbReference type="InterPro" id="IPR018289">
    <property type="entry name" value="MULE_transposase_dom"/>
</dbReference>
<protein>
    <recommendedName>
        <fullName evidence="5">RING-type domain-containing protein</fullName>
    </recommendedName>
</protein>
<dbReference type="AlphaFoldDB" id="A0A6G0SXC9"/>
<keyword evidence="3" id="KW-0862">Zinc</keyword>
<evidence type="ECO:0000256" key="3">
    <source>
        <dbReference type="ARBA" id="ARBA00022833"/>
    </source>
</evidence>
<keyword evidence="7" id="KW-1185">Reference proteome</keyword>
<dbReference type="PROSITE" id="PS50089">
    <property type="entry name" value="ZF_RING_2"/>
    <property type="match status" value="1"/>
</dbReference>
<keyword evidence="1" id="KW-0479">Metal-binding</keyword>
<evidence type="ECO:0000313" key="7">
    <source>
        <dbReference type="Proteomes" id="UP000475862"/>
    </source>
</evidence>
<evidence type="ECO:0000259" key="5">
    <source>
        <dbReference type="PROSITE" id="PS50089"/>
    </source>
</evidence>
<dbReference type="Proteomes" id="UP000475862">
    <property type="component" value="Unassembled WGS sequence"/>
</dbReference>
<reference evidence="6 7" key="1">
    <citation type="submission" date="2019-08" db="EMBL/GenBank/DDBJ databases">
        <title>The genome of the soybean aphid Biotype 1, its phylome, world population structure and adaptation to the North American continent.</title>
        <authorList>
            <person name="Giordano R."/>
            <person name="Donthu R.K."/>
            <person name="Hernandez A.G."/>
            <person name="Wright C.L."/>
            <person name="Zimin A.V."/>
        </authorList>
    </citation>
    <scope>NUCLEOTIDE SEQUENCE [LARGE SCALE GENOMIC DNA]</scope>
    <source>
        <tissue evidence="6">Whole aphids</tissue>
    </source>
</reference>
<evidence type="ECO:0000313" key="6">
    <source>
        <dbReference type="EMBL" id="KAE9522979.1"/>
    </source>
</evidence>
<dbReference type="Pfam" id="PF10551">
    <property type="entry name" value="MULE"/>
    <property type="match status" value="1"/>
</dbReference>
<feature type="domain" description="RING-type" evidence="5">
    <location>
        <begin position="554"/>
        <end position="593"/>
    </location>
</feature>
<accession>A0A6G0SXC9</accession>
<evidence type="ECO:0000256" key="2">
    <source>
        <dbReference type="ARBA" id="ARBA00022771"/>
    </source>
</evidence>
<comment type="caution">
    <text evidence="6">The sequence shown here is derived from an EMBL/GenBank/DDBJ whole genome shotgun (WGS) entry which is preliminary data.</text>
</comment>
<dbReference type="PROSITE" id="PS00518">
    <property type="entry name" value="ZF_RING_1"/>
    <property type="match status" value="1"/>
</dbReference>
<dbReference type="GO" id="GO:0008270">
    <property type="term" value="F:zinc ion binding"/>
    <property type="evidence" value="ECO:0007669"/>
    <property type="project" value="UniProtKB-KW"/>
</dbReference>
<dbReference type="SMART" id="SM00184">
    <property type="entry name" value="RING"/>
    <property type="match status" value="1"/>
</dbReference>
<gene>
    <name evidence="6" type="ORF">AGLY_016610</name>
</gene>
<sequence length="605" mass="70250">MAITDGAPIIISTAHVHNHEPAPNHAVALRGFMNRLRERANTGNVIPQNIVDQEAHLYPRVAMEVGRTAAIRAIARARRRNSPPVPESLRNWIDVFDSNEWGPRLRYVNGAMVPFYQGLLEILRDDGSERFVGIVFTNNTFMQEMNVHFHDITTICMDGIFQIRPRQPADIDQLFTIQIVFNNVGIPIVHALMIDRQAERYCRLLQFLRQELRLNINYNNLQIITDFEQGLRNTIARVLPEANNSGCWFHYIQSIIRYVRSHQLVNLCTVIENARRILRMLMALAHLPAIEEVHHGNSFSIQLGFRLIQDLVANYNLEHQLEDFMRYYERFWMDTVTPQKFTVFGLRTVEERSRIDFRRAVDGQRVRQADYREYPRNDVTIRNAWNNVINGRYNLSDFIRNVAYTPEQIVRNEIGEPNFPHQAIVPGILMEPLPLPPPLARPNFRPLILGPVRPPPLQPLVQPPVVLSVRQMLPVQPGNVREHRERVRGRGRRVRRGQINAAVNERAALPNMEEAWAEFYNLMENENEPEEPVLQVEINHPPLPVQNADILELCCICFDRVVVVTLVPCEHKFCNICVTRMIEENYNVCLLCRGQINYYPNYNLD</sequence>